<keyword evidence="3" id="KW-1185">Reference proteome</keyword>
<organism evidence="2 3">
    <name type="scientific">Aspergillus cavernicola</name>
    <dbReference type="NCBI Taxonomy" id="176166"/>
    <lineage>
        <taxon>Eukaryota</taxon>
        <taxon>Fungi</taxon>
        <taxon>Dikarya</taxon>
        <taxon>Ascomycota</taxon>
        <taxon>Pezizomycotina</taxon>
        <taxon>Eurotiomycetes</taxon>
        <taxon>Eurotiomycetidae</taxon>
        <taxon>Eurotiales</taxon>
        <taxon>Aspergillaceae</taxon>
        <taxon>Aspergillus</taxon>
        <taxon>Aspergillus subgen. Nidulantes</taxon>
    </lineage>
</organism>
<evidence type="ECO:0000313" key="3">
    <source>
        <dbReference type="Proteomes" id="UP001610335"/>
    </source>
</evidence>
<reference evidence="2 3" key="1">
    <citation type="submission" date="2024-07" db="EMBL/GenBank/DDBJ databases">
        <title>Section-level genome sequencing and comparative genomics of Aspergillus sections Usti and Cavernicolus.</title>
        <authorList>
            <consortium name="Lawrence Berkeley National Laboratory"/>
            <person name="Nybo J.L."/>
            <person name="Vesth T.C."/>
            <person name="Theobald S."/>
            <person name="Frisvad J.C."/>
            <person name="Larsen T.O."/>
            <person name="Kjaerboelling I."/>
            <person name="Rothschild-Mancinelli K."/>
            <person name="Lyhne E.K."/>
            <person name="Kogle M.E."/>
            <person name="Barry K."/>
            <person name="Clum A."/>
            <person name="Na H."/>
            <person name="Ledsgaard L."/>
            <person name="Lin J."/>
            <person name="Lipzen A."/>
            <person name="Kuo A."/>
            <person name="Riley R."/>
            <person name="Mondo S."/>
            <person name="LaButti K."/>
            <person name="Haridas S."/>
            <person name="Pangalinan J."/>
            <person name="Salamov A.A."/>
            <person name="Simmons B.A."/>
            <person name="Magnuson J.K."/>
            <person name="Chen J."/>
            <person name="Drula E."/>
            <person name="Henrissat B."/>
            <person name="Wiebenga A."/>
            <person name="Lubbers R.J."/>
            <person name="Gomes A.C."/>
            <person name="Makela M.R."/>
            <person name="Stajich J."/>
            <person name="Grigoriev I.V."/>
            <person name="Mortensen U.H."/>
            <person name="De vries R.P."/>
            <person name="Baker S.E."/>
            <person name="Andersen M.R."/>
        </authorList>
    </citation>
    <scope>NUCLEOTIDE SEQUENCE [LARGE SCALE GENOMIC DNA]</scope>
    <source>
        <strain evidence="2 3">CBS 600.67</strain>
    </source>
</reference>
<gene>
    <name evidence="2" type="ORF">BDW59DRAFT_155339</name>
</gene>
<proteinExistence type="predicted"/>
<accession>A0ABR4HAG9</accession>
<feature type="region of interest" description="Disordered" evidence="1">
    <location>
        <begin position="1"/>
        <end position="31"/>
    </location>
</feature>
<sequence length="294" mass="33333">MENNQSRDESLGLVLRTDRSPQKNLKRKREEDESWKLIPWSLEEFPRNPTDLKSLDHTSRILPVPTDDDDLMTTVIKMRDLADVVRQRDSLASWTGMKLESTPQDVETDAIELMHPTERMMYGAWKEKCSNAGTIGNVNDEDEGKDKDKQKGFRVPEFDWVANVAPIPGGPKSVKKFAQRAAAMDIVFGHQGATPENAAWLTFNMLTLLPLVTAVNKVSNMTRHSREHGNSRVRGVCALGEAEMQTVQGIVAAAEKNLNREMRRFRAMKNEILESVRVMQSRKQSLEARTLEES</sequence>
<feature type="compositionally biased region" description="Basic and acidic residues" evidence="1">
    <location>
        <begin position="1"/>
        <end position="21"/>
    </location>
</feature>
<protein>
    <submittedName>
        <fullName evidence="2">Uncharacterized protein</fullName>
    </submittedName>
</protein>
<evidence type="ECO:0000256" key="1">
    <source>
        <dbReference type="SAM" id="MobiDB-lite"/>
    </source>
</evidence>
<evidence type="ECO:0000313" key="2">
    <source>
        <dbReference type="EMBL" id="KAL2812234.1"/>
    </source>
</evidence>
<dbReference type="EMBL" id="JBFXLS010000191">
    <property type="protein sequence ID" value="KAL2812234.1"/>
    <property type="molecule type" value="Genomic_DNA"/>
</dbReference>
<dbReference type="Proteomes" id="UP001610335">
    <property type="component" value="Unassembled WGS sequence"/>
</dbReference>
<comment type="caution">
    <text evidence="2">The sequence shown here is derived from an EMBL/GenBank/DDBJ whole genome shotgun (WGS) entry which is preliminary data.</text>
</comment>
<name>A0ABR4HAG9_9EURO</name>